<feature type="transmembrane region" description="Helical" evidence="1">
    <location>
        <begin position="143"/>
        <end position="161"/>
    </location>
</feature>
<reference evidence="4 5" key="2">
    <citation type="submission" date="2018-12" db="EMBL/GenBank/DDBJ databases">
        <title>Draft genome sequence of Haloarcula hispinica strain 18.1, an halophilic archaeon isolated from Chott El Jerid of Southern Tunisia.</title>
        <authorList>
            <person name="Najjari A."/>
            <person name="Ben Dhia O."/>
            <person name="Ferjani R."/>
            <person name="Mahjoubi M."/>
            <person name="Sghaier H."/>
            <person name="Elshahed M."/>
            <person name="Ouzari H.I."/>
            <person name="Cherid A."/>
            <person name="Youssef N."/>
        </authorList>
    </citation>
    <scope>NUCLEOTIDE SEQUENCE [LARGE SCALE GENOMIC DNA]</scope>
    <source>
        <strain evidence="4 5">18.1</strain>
    </source>
</reference>
<organism evidence="4 5">
    <name type="scientific">Haloarcula hispanica</name>
    <dbReference type="NCBI Taxonomy" id="51589"/>
    <lineage>
        <taxon>Archaea</taxon>
        <taxon>Methanobacteriati</taxon>
        <taxon>Methanobacteriota</taxon>
        <taxon>Stenosarchaea group</taxon>
        <taxon>Halobacteria</taxon>
        <taxon>Halobacteriales</taxon>
        <taxon>Haloarculaceae</taxon>
        <taxon>Haloarcula</taxon>
    </lineage>
</organism>
<evidence type="ECO:0000313" key="4">
    <source>
        <dbReference type="EMBL" id="RYJ15504.1"/>
    </source>
</evidence>
<dbReference type="AlphaFoldDB" id="A0A482TC29"/>
<dbReference type="EMBL" id="RZIG01000001">
    <property type="protein sequence ID" value="RYJ15504.1"/>
    <property type="molecule type" value="Genomic_DNA"/>
</dbReference>
<dbReference type="InterPro" id="IPR021994">
    <property type="entry name" value="DUF3592"/>
</dbReference>
<proteinExistence type="predicted"/>
<dbReference type="Pfam" id="PF12158">
    <property type="entry name" value="DUF3592"/>
    <property type="match status" value="1"/>
</dbReference>
<dbReference type="EMBL" id="RQWK01000002">
    <property type="protein sequence ID" value="KAA9404768.1"/>
    <property type="molecule type" value="Genomic_DNA"/>
</dbReference>
<reference evidence="3 6" key="1">
    <citation type="submission" date="2018-11" db="EMBL/GenBank/DDBJ databases">
        <title>Genomic analysis of Haloarcula hispanica CBA1121.</title>
        <authorList>
            <person name="Kim Y.B."/>
            <person name="Roh S.W."/>
        </authorList>
    </citation>
    <scope>NUCLEOTIDE SEQUENCE [LARGE SCALE GENOMIC DNA]</scope>
    <source>
        <strain evidence="3 6">CBA1121</strain>
    </source>
</reference>
<comment type="caution">
    <text evidence="4">The sequence shown here is derived from an EMBL/GenBank/DDBJ whole genome shotgun (WGS) entry which is preliminary data.</text>
</comment>
<dbReference type="Proteomes" id="UP000326244">
    <property type="component" value="Unassembled WGS sequence"/>
</dbReference>
<keyword evidence="1" id="KW-0812">Transmembrane</keyword>
<dbReference type="Proteomes" id="UP000293535">
    <property type="component" value="Unassembled WGS sequence"/>
</dbReference>
<evidence type="ECO:0000259" key="2">
    <source>
        <dbReference type="Pfam" id="PF12158"/>
    </source>
</evidence>
<evidence type="ECO:0000256" key="1">
    <source>
        <dbReference type="SAM" id="Phobius"/>
    </source>
</evidence>
<dbReference type="RefSeq" id="WP_014030962.1">
    <property type="nucleotide sequence ID" value="NZ_BAABRG010000005.1"/>
</dbReference>
<evidence type="ECO:0000313" key="6">
    <source>
        <dbReference type="Proteomes" id="UP000326244"/>
    </source>
</evidence>
<gene>
    <name evidence="3" type="ORF">EGO51_15540</name>
    <name evidence="4" type="ORF">ELS20_00060</name>
</gene>
<feature type="domain" description="DUF3592" evidence="2">
    <location>
        <begin position="50"/>
        <end position="136"/>
    </location>
</feature>
<dbReference type="OMA" id="YPANIER"/>
<keyword evidence="1" id="KW-0472">Membrane</keyword>
<accession>A0A482TC29</accession>
<protein>
    <submittedName>
        <fullName evidence="4">DUF3592 domain-containing protein</fullName>
    </submittedName>
</protein>
<feature type="transmembrane region" description="Helical" evidence="1">
    <location>
        <begin position="15"/>
        <end position="34"/>
    </location>
</feature>
<evidence type="ECO:0000313" key="5">
    <source>
        <dbReference type="Proteomes" id="UP000293535"/>
    </source>
</evidence>
<evidence type="ECO:0000313" key="3">
    <source>
        <dbReference type="EMBL" id="KAA9404768.1"/>
    </source>
</evidence>
<dbReference type="GeneID" id="25154145"/>
<name>A0A482TC29_HALHI</name>
<sequence length="164" mass="17472">MANDSGLRVTGPDTLGGAVLYLVVGIAIASYGGFDYVQQTEAVRNSVEVDANITELGIETDSGTASNPGVKYEPNVEFEYTYNGTTYTGTKLYPANIERNYERRSAAESAIESYEQGTQTTAYVSPDEPGDAFLKNKTSNAPIIAIGLGGLFTLFAAFSAVKKL</sequence>
<keyword evidence="1" id="KW-1133">Transmembrane helix</keyword>